<keyword evidence="8" id="KW-0378">Hydrolase</keyword>
<dbReference type="PANTHER" id="PTHR32361">
    <property type="entry name" value="FERRIC/CUPRIC REDUCTASE TRANSMEMBRANE COMPONENT"/>
    <property type="match status" value="1"/>
</dbReference>
<dbReference type="OrthoDB" id="194358at2759"/>
<dbReference type="InterPro" id="IPR039261">
    <property type="entry name" value="FNR_nucleotide-bd"/>
</dbReference>
<dbReference type="GO" id="GO:0016787">
    <property type="term" value="F:hydrolase activity"/>
    <property type="evidence" value="ECO:0007669"/>
    <property type="project" value="UniProtKB-UniRule"/>
</dbReference>
<feature type="compositionally biased region" description="Polar residues" evidence="9">
    <location>
        <begin position="25"/>
        <end position="41"/>
    </location>
</feature>
<accession>A0A225ABW8</accession>
<evidence type="ECO:0000313" key="13">
    <source>
        <dbReference type="EMBL" id="OKL55274.1"/>
    </source>
</evidence>
<keyword evidence="10" id="KW-0472">Membrane</keyword>
<sequence length="1756" mass="196911">MANEMDEWLNAYTFDNNYMPAGITNEPSPDLQNQVPQTTTGAPWVAPKSGRAPPQTAESNPDDSQDEELSDESETENKLLEERVRSLEESLYKYRKGNVRMNNRVKELASRRTLKSLQAKLGEMSKNIEDLQSKFSEIYAQDKAQDLQHTQLSGKVENLQVWASDMKQTLDKAVNAMKYMRGENENTIASSRQKNNHRIRRNNMRRIRSGRWLDVATVGARGYAILESACLKYLVEGLPNPTKQYPQLWVFLGSAQKNKHLRDLFPANTFTRADSGTIRLRGDEATAASDSPILFADGDPWNAPVLPDSSLARGDRRYDLNYNVGAPADVIHGLYSRVLFLFADVICMFAEDLPTGADFAPLTKLCTADGLPLEARPHLIIVTGSPCSAWSTTADSALRSEAFSTVSVFSIDSTRDRLRTLLETRSQEIRKLRKHVIGHLSGVQLQGFLWSAMACLATSPNHTYNFVRASRTQSIPADIGHSVNDFYQKCIEAELSDSDAARFIASALMMDHYSPEMPLMDPRLVFQTLYRPMIQATNSFLVDVIESEMVTEFSHLAAYTSLDRRKQLMTAKNGHYSVITSNRICLYCLVQAAQHFPPCNHALCDLCAQKFGSTSAETEYQFTLDQCLLCCDTISMTIDVLPPTMDPSILAIDGGGVRGVMPIQWLILIQEYLDECPLQDVFDLDVSTSSGGLTNLGLRALNLPIQACAAIFNRLAQCLFEKRRRPAFPWLSSSILGRPRQWYSWWRHDSCYDGLVFDDILQQLYGNQSLLHSHCRDPSGSIKSGAKFGVVATSIGAKTKTVMMGNFNAVNGTSEDCGRFVFAATTPLANGSGYQLIRPKNIQHEPKVWQAGRATAAAPFMFPPIDLPTGTFQDGGLTDNFAGGIARRASRTIWPGSREPARLLSLGTGSPPLSADDGLPHFRNSIVDGFLRRAFNAWMTSLDGESKWREMKSQLDESIAGNFRRLNVPLEETSSALDKVAMMDYYRNLVIRYPKSARMAKEATVDLITARFFFELDSVPQLNHVPFWCHGTIRCKGPVGPLLAALQQLVPDPLEFVTDIHRLGPIRVERDICPSCNRFCWPVSLRCHDPTQCIQVYIKSGRYGKWRINSFPSTPIKLVKRQQLDSPFGKADHGCPVRKPCPACDSKFHLLMVNGTEATVVTAGNYHLPAEEFLANASTVERLTIEDLERTYGQTTAQPRRQYVNSELDMDDSADDLDMGYSTDGTDLEDLTEENNIWNIVFSSMTPPKSIDISQAYSLTVGCIVIFLLTFRLCHTVFDYLYPRLKHLVHRLSLPRPRSRLSGVLPKDWSRIALVAIYLGGTVASNVIYVSTLAEASSRAAKLCLANVVPLMVCSHEVGAHFFGVSLDLFRSLHRLLGTMAFLQGLAHGFYEVASAPVDVHDSTVVYGISASVIFASLMLSSVFKARVYELFTQSHRACALGLVFVTWKHIYNKSALSTWCIAGATAAYALTFLFQILRIVVRNLTFARRAECLINHQGNNLEVIVFPARPWKIRAGERVNLSIPSAGLMSIFQLHPFVITWWDNSESGKLESFTLLVKPRSGFTNKLKMLPSTRHRAWIDGPYGPDRGLGTPISDYGHIFMVATGIGIGAQIPYIKQLLEGYRRGVVRTQKIVLIWQMDLEADYDDVHDWLQELVSQDSGYHFRVRIFNPALPPSQDPHDVGQHELIKIWGGDVDWRGELREELQTQVGDMLITVSAKAGVRDVFRRMARKRQPVDLLELEFQPWEWKRSFWSYF</sequence>
<keyword evidence="4" id="KW-0863">Zinc-finger</keyword>
<dbReference type="InterPro" id="IPR017907">
    <property type="entry name" value="Znf_RING_CS"/>
</dbReference>
<dbReference type="STRING" id="1441469.A0A225ABW8"/>
<evidence type="ECO:0000259" key="12">
    <source>
        <dbReference type="PROSITE" id="PS51635"/>
    </source>
</evidence>
<dbReference type="Pfam" id="PF08030">
    <property type="entry name" value="NAD_binding_6"/>
    <property type="match status" value="1"/>
</dbReference>
<dbReference type="CDD" id="cd07199">
    <property type="entry name" value="Pat17_PNPLA8_PNPLA9_like"/>
    <property type="match status" value="1"/>
</dbReference>
<feature type="active site" description="Proton acceptor" evidence="8">
    <location>
        <position position="874"/>
    </location>
</feature>
<keyword evidence="10" id="KW-1133">Transmembrane helix</keyword>
<evidence type="ECO:0000256" key="3">
    <source>
        <dbReference type="ARBA" id="ARBA00022723"/>
    </source>
</evidence>
<dbReference type="PANTHER" id="PTHR32361:SF26">
    <property type="entry name" value="FAD-BINDING 8 DOMAIN-CONTAINING PROTEIN-RELATED"/>
    <property type="match status" value="1"/>
</dbReference>
<evidence type="ECO:0000256" key="4">
    <source>
        <dbReference type="ARBA" id="ARBA00022771"/>
    </source>
</evidence>
<protein>
    <recommendedName>
        <fullName evidence="15">FAD-binding FR-type domain-containing protein</fullName>
    </recommendedName>
</protein>
<evidence type="ECO:0000259" key="11">
    <source>
        <dbReference type="PROSITE" id="PS51384"/>
    </source>
</evidence>
<dbReference type="InterPro" id="IPR017927">
    <property type="entry name" value="FAD-bd_FR_type"/>
</dbReference>
<evidence type="ECO:0000256" key="6">
    <source>
        <dbReference type="ARBA" id="ARBA00023002"/>
    </source>
</evidence>
<dbReference type="CDD" id="cd06186">
    <property type="entry name" value="NOX_Duox_like_FAD_NADP"/>
    <property type="match status" value="1"/>
</dbReference>
<keyword evidence="2" id="KW-0813">Transport</keyword>
<dbReference type="Proteomes" id="UP000214365">
    <property type="component" value="Unassembled WGS sequence"/>
</dbReference>
<feature type="transmembrane region" description="Helical" evidence="10">
    <location>
        <begin position="1312"/>
        <end position="1334"/>
    </location>
</feature>
<dbReference type="InterPro" id="IPR051410">
    <property type="entry name" value="Ferric/Cupric_Reductase"/>
</dbReference>
<dbReference type="InterPro" id="IPR013121">
    <property type="entry name" value="Fe_red_NAD-bd_6"/>
</dbReference>
<dbReference type="GO" id="GO:0005886">
    <property type="term" value="C:plasma membrane"/>
    <property type="evidence" value="ECO:0007669"/>
    <property type="project" value="TreeGrafter"/>
</dbReference>
<dbReference type="InterPro" id="IPR002641">
    <property type="entry name" value="PNPLA_dom"/>
</dbReference>
<dbReference type="PROSITE" id="PS00518">
    <property type="entry name" value="ZF_RING_1"/>
    <property type="match status" value="1"/>
</dbReference>
<keyword evidence="8" id="KW-0442">Lipid degradation</keyword>
<feature type="compositionally biased region" description="Acidic residues" evidence="9">
    <location>
        <begin position="60"/>
        <end position="74"/>
    </location>
</feature>
<dbReference type="GO" id="GO:0008270">
    <property type="term" value="F:zinc ion binding"/>
    <property type="evidence" value="ECO:0007669"/>
    <property type="project" value="UniProtKB-KW"/>
</dbReference>
<comment type="caution">
    <text evidence="8">Lacks conserved residue(s) required for the propagation of feature annotation.</text>
</comment>
<dbReference type="PROSITE" id="PS51384">
    <property type="entry name" value="FAD_FR"/>
    <property type="match status" value="1"/>
</dbReference>
<evidence type="ECO:0000256" key="7">
    <source>
        <dbReference type="ARBA" id="ARBA00023098"/>
    </source>
</evidence>
<feature type="transmembrane region" description="Helical" evidence="10">
    <location>
        <begin position="1405"/>
        <end position="1424"/>
    </location>
</feature>
<dbReference type="EMBL" id="LFMY01000023">
    <property type="protein sequence ID" value="OKL55274.1"/>
    <property type="molecule type" value="Genomic_DNA"/>
</dbReference>
<evidence type="ECO:0000256" key="8">
    <source>
        <dbReference type="PROSITE-ProRule" id="PRU01161"/>
    </source>
</evidence>
<evidence type="ECO:0008006" key="15">
    <source>
        <dbReference type="Google" id="ProtNLM"/>
    </source>
</evidence>
<dbReference type="GO" id="GO:0006826">
    <property type="term" value="P:iron ion transport"/>
    <property type="evidence" value="ECO:0007669"/>
    <property type="project" value="TreeGrafter"/>
</dbReference>
<evidence type="ECO:0000256" key="2">
    <source>
        <dbReference type="ARBA" id="ARBA00022448"/>
    </source>
</evidence>
<dbReference type="GO" id="GO:0016042">
    <property type="term" value="P:lipid catabolic process"/>
    <property type="evidence" value="ECO:0007669"/>
    <property type="project" value="UniProtKB-UniRule"/>
</dbReference>
<dbReference type="InterPro" id="IPR016035">
    <property type="entry name" value="Acyl_Trfase/lysoPLipase"/>
</dbReference>
<keyword evidence="7 8" id="KW-0443">Lipid metabolism</keyword>
<feature type="short sequence motif" description="GXGXXG" evidence="8">
    <location>
        <begin position="654"/>
        <end position="659"/>
    </location>
</feature>
<dbReference type="GeneID" id="31009186"/>
<dbReference type="PROSITE" id="PS51635">
    <property type="entry name" value="PNPLA"/>
    <property type="match status" value="1"/>
</dbReference>
<keyword evidence="14" id="KW-1185">Reference proteome</keyword>
<feature type="transmembrane region" description="Helical" evidence="10">
    <location>
        <begin position="1340"/>
        <end position="1364"/>
    </location>
</feature>
<keyword evidence="3" id="KW-0479">Metal-binding</keyword>
<feature type="region of interest" description="Disordered" evidence="9">
    <location>
        <begin position="17"/>
        <end position="80"/>
    </location>
</feature>
<feature type="active site" description="Nucleophile" evidence="8">
    <location>
        <position position="689"/>
    </location>
</feature>
<dbReference type="GO" id="GO:0046486">
    <property type="term" value="P:glycerolipid metabolic process"/>
    <property type="evidence" value="ECO:0007669"/>
    <property type="project" value="UniProtKB-ARBA"/>
</dbReference>
<dbReference type="GO" id="GO:0015677">
    <property type="term" value="P:copper ion import"/>
    <property type="evidence" value="ECO:0007669"/>
    <property type="project" value="TreeGrafter"/>
</dbReference>
<dbReference type="RefSeq" id="XP_020115395.1">
    <property type="nucleotide sequence ID" value="XM_020265395.1"/>
</dbReference>
<dbReference type="GO" id="GO:0000293">
    <property type="term" value="F:ferric-chelate reductase activity"/>
    <property type="evidence" value="ECO:0007669"/>
    <property type="project" value="TreeGrafter"/>
</dbReference>
<evidence type="ECO:0000256" key="1">
    <source>
        <dbReference type="ARBA" id="ARBA00006278"/>
    </source>
</evidence>
<evidence type="ECO:0000256" key="10">
    <source>
        <dbReference type="SAM" id="Phobius"/>
    </source>
</evidence>
<organism evidence="13 14">
    <name type="scientific">Talaromyces atroroseus</name>
    <dbReference type="NCBI Taxonomy" id="1441469"/>
    <lineage>
        <taxon>Eukaryota</taxon>
        <taxon>Fungi</taxon>
        <taxon>Dikarya</taxon>
        <taxon>Ascomycota</taxon>
        <taxon>Pezizomycotina</taxon>
        <taxon>Eurotiomycetes</taxon>
        <taxon>Eurotiomycetidae</taxon>
        <taxon>Eurotiales</taxon>
        <taxon>Trichocomaceae</taxon>
        <taxon>Talaromyces</taxon>
        <taxon>Talaromyces sect. Trachyspermi</taxon>
    </lineage>
</organism>
<dbReference type="SUPFAM" id="SSF52151">
    <property type="entry name" value="FabD/lysophospholipase-like"/>
    <property type="match status" value="1"/>
</dbReference>
<dbReference type="Pfam" id="PF01734">
    <property type="entry name" value="Patatin"/>
    <property type="match status" value="1"/>
</dbReference>
<dbReference type="Gene3D" id="3.40.1090.10">
    <property type="entry name" value="Cytosolic phospholipase A2 catalytic domain"/>
    <property type="match status" value="1"/>
</dbReference>
<evidence type="ECO:0000256" key="9">
    <source>
        <dbReference type="SAM" id="MobiDB-lite"/>
    </source>
</evidence>
<comment type="similarity">
    <text evidence="1">Belongs to the ferric reductase (FRE) family.</text>
</comment>
<gene>
    <name evidence="13" type="ORF">UA08_09430</name>
</gene>
<feature type="transmembrane region" description="Helical" evidence="10">
    <location>
        <begin position="1457"/>
        <end position="1482"/>
    </location>
</feature>
<proteinExistence type="inferred from homology"/>
<feature type="domain" description="FAD-binding FR-type" evidence="11">
    <location>
        <begin position="1458"/>
        <end position="1590"/>
    </location>
</feature>
<comment type="caution">
    <text evidence="13">The sequence shown here is derived from an EMBL/GenBank/DDBJ whole genome shotgun (WGS) entry which is preliminary data.</text>
</comment>
<evidence type="ECO:0000313" key="14">
    <source>
        <dbReference type="Proteomes" id="UP000214365"/>
    </source>
</evidence>
<dbReference type="Gene3D" id="3.40.50.80">
    <property type="entry name" value="Nucleotide-binding domain of ferredoxin-NADP reductase (FNR) module"/>
    <property type="match status" value="1"/>
</dbReference>
<keyword evidence="6" id="KW-0560">Oxidoreductase</keyword>
<feature type="domain" description="PNPLA" evidence="12">
    <location>
        <begin position="650"/>
        <end position="887"/>
    </location>
</feature>
<keyword evidence="5" id="KW-0862">Zinc</keyword>
<evidence type="ECO:0000256" key="5">
    <source>
        <dbReference type="ARBA" id="ARBA00022833"/>
    </source>
</evidence>
<reference evidence="13 14" key="1">
    <citation type="submission" date="2015-06" db="EMBL/GenBank/DDBJ databases">
        <title>Talaromyces atroroseus IBT 11181 draft genome.</title>
        <authorList>
            <person name="Rasmussen K.B."/>
            <person name="Rasmussen S."/>
            <person name="Petersen B."/>
            <person name="Sicheritz-Ponten T."/>
            <person name="Mortensen U.H."/>
            <person name="Thrane U."/>
        </authorList>
    </citation>
    <scope>NUCLEOTIDE SEQUENCE [LARGE SCALE GENOMIC DNA]</scope>
    <source>
        <strain evidence="13 14">IBT 11181</strain>
    </source>
</reference>
<keyword evidence="10" id="KW-0812">Transmembrane</keyword>
<feature type="short sequence motif" description="DGA/G" evidence="8">
    <location>
        <begin position="874"/>
        <end position="876"/>
    </location>
</feature>
<dbReference type="GO" id="GO:0006879">
    <property type="term" value="P:intracellular iron ion homeostasis"/>
    <property type="evidence" value="ECO:0007669"/>
    <property type="project" value="TreeGrafter"/>
</dbReference>
<name>A0A225ABW8_TALAT</name>